<dbReference type="GO" id="GO:0016740">
    <property type="term" value="F:transferase activity"/>
    <property type="evidence" value="ECO:0007669"/>
    <property type="project" value="UniProtKB-KW"/>
</dbReference>
<keyword evidence="1" id="KW-0808">Transferase</keyword>
<evidence type="ECO:0000256" key="2">
    <source>
        <dbReference type="SAM" id="SignalP"/>
    </source>
</evidence>
<keyword evidence="4" id="KW-1185">Reference proteome</keyword>
<name>A0AAN6LQS5_9PLEO</name>
<evidence type="ECO:0000256" key="1">
    <source>
        <dbReference type="ARBA" id="ARBA00022679"/>
    </source>
</evidence>
<evidence type="ECO:0000313" key="3">
    <source>
        <dbReference type="EMBL" id="KAK3202749.1"/>
    </source>
</evidence>
<accession>A0AAN6LQS5</accession>
<dbReference type="Pfam" id="PF14377">
    <property type="entry name" value="UBM"/>
    <property type="match status" value="2"/>
</dbReference>
<reference evidence="3 4" key="1">
    <citation type="submission" date="2021-02" db="EMBL/GenBank/DDBJ databases">
        <title>Genome assembly of Pseudopithomyces chartarum.</title>
        <authorList>
            <person name="Jauregui R."/>
            <person name="Singh J."/>
            <person name="Voisey C."/>
        </authorList>
    </citation>
    <scope>NUCLEOTIDE SEQUENCE [LARGE SCALE GENOMIC DNA]</scope>
    <source>
        <strain evidence="3 4">AGR01</strain>
    </source>
</reference>
<dbReference type="Proteomes" id="UP001280581">
    <property type="component" value="Unassembled WGS sequence"/>
</dbReference>
<sequence>MVSFKFLVPTLLLAASGVVAAPVATARDISEVIVPAPHAHVSAESLWSKRSAHVDVQGRDLSDLGPENWNSGTAEVKTKSFNLWSPSSWGWWKRNADAGLQRRQDEVEIDPELLAGLGPSIQFGTTEVKTKEFSLWSPSSWGWWKRSADAGLQRRQDEVEIDPELLAALGPSIQFGTTEVKTKEFSLWSPSSWGWWKRSADAGLQRRQEDVQVDPELLAKLNGGISFGTAEVKTKSFDLWSPSSWWGWWN</sequence>
<dbReference type="EMBL" id="WVTA01000013">
    <property type="protein sequence ID" value="KAK3202749.1"/>
    <property type="molecule type" value="Genomic_DNA"/>
</dbReference>
<keyword evidence="2" id="KW-0732">Signal</keyword>
<comment type="caution">
    <text evidence="3">The sequence shown here is derived from an EMBL/GenBank/DDBJ whole genome shotgun (WGS) entry which is preliminary data.</text>
</comment>
<feature type="signal peptide" evidence="2">
    <location>
        <begin position="1"/>
        <end position="20"/>
    </location>
</feature>
<gene>
    <name evidence="3" type="ORF">GRF29_154g582881</name>
</gene>
<protein>
    <submittedName>
        <fullName evidence="3">Uncharacterized protein</fullName>
    </submittedName>
</protein>
<organism evidence="3 4">
    <name type="scientific">Pseudopithomyces chartarum</name>
    <dbReference type="NCBI Taxonomy" id="1892770"/>
    <lineage>
        <taxon>Eukaryota</taxon>
        <taxon>Fungi</taxon>
        <taxon>Dikarya</taxon>
        <taxon>Ascomycota</taxon>
        <taxon>Pezizomycotina</taxon>
        <taxon>Dothideomycetes</taxon>
        <taxon>Pleosporomycetidae</taxon>
        <taxon>Pleosporales</taxon>
        <taxon>Massarineae</taxon>
        <taxon>Didymosphaeriaceae</taxon>
        <taxon>Pseudopithomyces</taxon>
    </lineage>
</organism>
<feature type="chain" id="PRO_5043043894" evidence="2">
    <location>
        <begin position="21"/>
        <end position="250"/>
    </location>
</feature>
<dbReference type="AlphaFoldDB" id="A0AAN6LQS5"/>
<dbReference type="InterPro" id="IPR025527">
    <property type="entry name" value="HUWE1/Rev1_UBM"/>
</dbReference>
<evidence type="ECO:0000313" key="4">
    <source>
        <dbReference type="Proteomes" id="UP001280581"/>
    </source>
</evidence>
<proteinExistence type="predicted"/>